<protein>
    <submittedName>
        <fullName evidence="2">Uncharacterized protein</fullName>
    </submittedName>
</protein>
<sequence>MTWSIAIMYAVAALSGGIGVGLLLRLRTPLSEAKRYVFRMSGVMATAAAIMLGASATALWRWTVAS</sequence>
<proteinExistence type="predicted"/>
<organism evidence="2 3">
    <name type="scientific">Sphingomonas abaci</name>
    <dbReference type="NCBI Taxonomy" id="237611"/>
    <lineage>
        <taxon>Bacteria</taxon>
        <taxon>Pseudomonadati</taxon>
        <taxon>Pseudomonadota</taxon>
        <taxon>Alphaproteobacteria</taxon>
        <taxon>Sphingomonadales</taxon>
        <taxon>Sphingomonadaceae</taxon>
        <taxon>Sphingomonas</taxon>
    </lineage>
</organism>
<name>A0A7W7EXK8_9SPHN</name>
<dbReference type="Proteomes" id="UP000574769">
    <property type="component" value="Unassembled WGS sequence"/>
</dbReference>
<evidence type="ECO:0000313" key="2">
    <source>
        <dbReference type="EMBL" id="MBB4617134.1"/>
    </source>
</evidence>
<dbReference type="RefSeq" id="WP_184112686.1">
    <property type="nucleotide sequence ID" value="NZ_JACHNY010000002.1"/>
</dbReference>
<gene>
    <name evidence="2" type="ORF">GGQ96_001254</name>
</gene>
<keyword evidence="1" id="KW-0812">Transmembrane</keyword>
<feature type="transmembrane region" description="Helical" evidence="1">
    <location>
        <begin position="6"/>
        <end position="24"/>
    </location>
</feature>
<comment type="caution">
    <text evidence="2">The sequence shown here is derived from an EMBL/GenBank/DDBJ whole genome shotgun (WGS) entry which is preliminary data.</text>
</comment>
<keyword evidence="1" id="KW-0472">Membrane</keyword>
<accession>A0A7W7EXK8</accession>
<evidence type="ECO:0000256" key="1">
    <source>
        <dbReference type="SAM" id="Phobius"/>
    </source>
</evidence>
<dbReference type="EMBL" id="JACHNY010000002">
    <property type="protein sequence ID" value="MBB4617134.1"/>
    <property type="molecule type" value="Genomic_DNA"/>
</dbReference>
<feature type="transmembrane region" description="Helical" evidence="1">
    <location>
        <begin position="36"/>
        <end position="60"/>
    </location>
</feature>
<reference evidence="2 3" key="1">
    <citation type="submission" date="2020-08" db="EMBL/GenBank/DDBJ databases">
        <title>Genomic Encyclopedia of Type Strains, Phase IV (KMG-IV): sequencing the most valuable type-strain genomes for metagenomic binning, comparative biology and taxonomic classification.</title>
        <authorList>
            <person name="Goeker M."/>
        </authorList>
    </citation>
    <scope>NUCLEOTIDE SEQUENCE [LARGE SCALE GENOMIC DNA]</scope>
    <source>
        <strain evidence="2 3">DSM 15867</strain>
    </source>
</reference>
<keyword evidence="3" id="KW-1185">Reference proteome</keyword>
<evidence type="ECO:0000313" key="3">
    <source>
        <dbReference type="Proteomes" id="UP000574769"/>
    </source>
</evidence>
<dbReference type="AlphaFoldDB" id="A0A7W7EXK8"/>
<keyword evidence="1" id="KW-1133">Transmembrane helix</keyword>